<dbReference type="SUPFAM" id="SSF100950">
    <property type="entry name" value="NagB/RpiA/CoA transferase-like"/>
    <property type="match status" value="1"/>
</dbReference>
<reference evidence="1" key="1">
    <citation type="submission" date="2021-02" db="EMBL/GenBank/DDBJ databases">
        <title>Phycicoccus sp. MQZ13P-5T, whole genome shotgun sequence.</title>
        <authorList>
            <person name="Tuo L."/>
        </authorList>
    </citation>
    <scope>NUCLEOTIDE SEQUENCE</scope>
    <source>
        <strain evidence="1">MQZ13P-5</strain>
    </source>
</reference>
<name>A0ABS2CQQ2_9MICO</name>
<accession>A0ABS2CQQ2</accession>
<dbReference type="GO" id="GO:0016874">
    <property type="term" value="F:ligase activity"/>
    <property type="evidence" value="ECO:0007669"/>
    <property type="project" value="UniProtKB-KW"/>
</dbReference>
<dbReference type="InterPro" id="IPR002698">
    <property type="entry name" value="FTHF_cligase"/>
</dbReference>
<dbReference type="Pfam" id="PF01812">
    <property type="entry name" value="5-FTHF_cyc-lig"/>
    <property type="match status" value="1"/>
</dbReference>
<keyword evidence="2" id="KW-1185">Reference proteome</keyword>
<evidence type="ECO:0000313" key="1">
    <source>
        <dbReference type="EMBL" id="MBM6402130.1"/>
    </source>
</evidence>
<dbReference type="RefSeq" id="WP_204132598.1">
    <property type="nucleotide sequence ID" value="NZ_JAFDVD010000021.1"/>
</dbReference>
<dbReference type="EMBL" id="JAFDVD010000021">
    <property type="protein sequence ID" value="MBM6402130.1"/>
    <property type="molecule type" value="Genomic_DNA"/>
</dbReference>
<dbReference type="Proteomes" id="UP001430172">
    <property type="component" value="Unassembled WGS sequence"/>
</dbReference>
<dbReference type="Gene3D" id="3.40.50.10420">
    <property type="entry name" value="NagB/RpiA/CoA transferase-like"/>
    <property type="match status" value="1"/>
</dbReference>
<dbReference type="PIRSF" id="PIRSF006806">
    <property type="entry name" value="FTHF_cligase"/>
    <property type="match status" value="1"/>
</dbReference>
<keyword evidence="1" id="KW-0436">Ligase</keyword>
<comment type="caution">
    <text evidence="1">The sequence shown here is derived from an EMBL/GenBank/DDBJ whole genome shotgun (WGS) entry which is preliminary data.</text>
</comment>
<dbReference type="InterPro" id="IPR037171">
    <property type="entry name" value="NagB/RpiA_transferase-like"/>
</dbReference>
<dbReference type="InterPro" id="IPR024185">
    <property type="entry name" value="FTHF_cligase-like_sf"/>
</dbReference>
<organism evidence="1 2">
    <name type="scientific">Phycicoccus sonneratiae</name>
    <dbReference type="NCBI Taxonomy" id="2807628"/>
    <lineage>
        <taxon>Bacteria</taxon>
        <taxon>Bacillati</taxon>
        <taxon>Actinomycetota</taxon>
        <taxon>Actinomycetes</taxon>
        <taxon>Micrococcales</taxon>
        <taxon>Intrasporangiaceae</taxon>
        <taxon>Phycicoccus</taxon>
    </lineage>
</organism>
<proteinExistence type="predicted"/>
<gene>
    <name evidence="1" type="ORF">JQN70_17170</name>
</gene>
<protein>
    <submittedName>
        <fullName evidence="1">Ligase</fullName>
    </submittedName>
</protein>
<sequence length="189" mass="19537">MQVVAPTPKTQRRRELRARRREIAAGRDAAADDAALAAGALALLRRSGLGPGSVVLSYESVPGEPPTPATNAALVAAGVRVLVPDTLADLDLDWHDLSDPAAGRLGLDAVGLADLVLSPGLAVDPGGTRLGQGGGCYDKALPRRRPGVPVVTLLHPGELVGVDDEPLPREPFDQPVDAVLTADGYTALR</sequence>
<evidence type="ECO:0000313" key="2">
    <source>
        <dbReference type="Proteomes" id="UP001430172"/>
    </source>
</evidence>